<name>A0A4Q7KFP0_9PSEU</name>
<dbReference type="RefSeq" id="WP_130347389.1">
    <property type="nucleotide sequence ID" value="NZ_SGWQ01000010.1"/>
</dbReference>
<dbReference type="PROSITE" id="PS50937">
    <property type="entry name" value="HTH_MERR_2"/>
    <property type="match status" value="1"/>
</dbReference>
<dbReference type="PANTHER" id="PTHR30204:SF90">
    <property type="entry name" value="HTH-TYPE TRANSCRIPTIONAL ACTIVATOR MTA"/>
    <property type="match status" value="1"/>
</dbReference>
<evidence type="ECO:0000313" key="3">
    <source>
        <dbReference type="EMBL" id="RZS34043.1"/>
    </source>
</evidence>
<keyword evidence="4" id="KW-1185">Reference proteome</keyword>
<evidence type="ECO:0000313" key="4">
    <source>
        <dbReference type="Proteomes" id="UP000294257"/>
    </source>
</evidence>
<dbReference type="PROSITE" id="PS00552">
    <property type="entry name" value="HTH_MERR_1"/>
    <property type="match status" value="1"/>
</dbReference>
<dbReference type="PANTHER" id="PTHR30204">
    <property type="entry name" value="REDOX-CYCLING DRUG-SENSING TRANSCRIPTIONAL ACTIVATOR SOXR"/>
    <property type="match status" value="1"/>
</dbReference>
<dbReference type="GO" id="GO:0003677">
    <property type="term" value="F:DNA binding"/>
    <property type="evidence" value="ECO:0007669"/>
    <property type="project" value="UniProtKB-KW"/>
</dbReference>
<comment type="caution">
    <text evidence="3">The sequence shown here is derived from an EMBL/GenBank/DDBJ whole genome shotgun (WGS) entry which is preliminary data.</text>
</comment>
<dbReference type="CDD" id="cd01106">
    <property type="entry name" value="HTH_TipAL-Mta"/>
    <property type="match status" value="1"/>
</dbReference>
<dbReference type="Gene3D" id="1.10.1660.10">
    <property type="match status" value="1"/>
</dbReference>
<dbReference type="EMBL" id="SGWQ01000010">
    <property type="protein sequence ID" value="RZS34043.1"/>
    <property type="molecule type" value="Genomic_DNA"/>
</dbReference>
<protein>
    <submittedName>
        <fullName evidence="3">DNA-binding transcriptional MerR regulator</fullName>
    </submittedName>
</protein>
<dbReference type="SUPFAM" id="SSF46955">
    <property type="entry name" value="Putative DNA-binding domain"/>
    <property type="match status" value="1"/>
</dbReference>
<dbReference type="SMART" id="SM00422">
    <property type="entry name" value="HTH_MERR"/>
    <property type="match status" value="1"/>
</dbReference>
<dbReference type="OrthoDB" id="9809391at2"/>
<accession>A0A4Q7KFP0</accession>
<dbReference type="Pfam" id="PF13411">
    <property type="entry name" value="MerR_1"/>
    <property type="match status" value="1"/>
</dbReference>
<feature type="domain" description="HTH merR-type" evidence="2">
    <location>
        <begin position="3"/>
        <end position="72"/>
    </location>
</feature>
<organism evidence="3 4">
    <name type="scientific">Herbihabitans rhizosphaerae</name>
    <dbReference type="NCBI Taxonomy" id="1872711"/>
    <lineage>
        <taxon>Bacteria</taxon>
        <taxon>Bacillati</taxon>
        <taxon>Actinomycetota</taxon>
        <taxon>Actinomycetes</taxon>
        <taxon>Pseudonocardiales</taxon>
        <taxon>Pseudonocardiaceae</taxon>
        <taxon>Herbihabitans</taxon>
    </lineage>
</organism>
<evidence type="ECO:0000259" key="2">
    <source>
        <dbReference type="PROSITE" id="PS50937"/>
    </source>
</evidence>
<dbReference type="InterPro" id="IPR009061">
    <property type="entry name" value="DNA-bd_dom_put_sf"/>
</dbReference>
<sequence length="236" mass="26702">MTTWKVGELAAMTGLTVRTLHHYDEIGLLRPLGRTAAGHRLYGQADVRRLYAVITLRDLGIPLDQIAGMLDGEPDIAGMLRDHLSRVDSQLQALRTLRRRLAVLTAHADRTPEAAELLDLLDHSRKAQQTFERYFTEEQISALDGSTISEWPRLIAAVQSEMDSGTDPAHPRVRRLAREWMRLLERFHGDDPNVRDSLYRMRADNSDEIADHGGPTDEMIDYIKRANAPRVPPPAR</sequence>
<dbReference type="AlphaFoldDB" id="A0A4Q7KFP0"/>
<dbReference type="Proteomes" id="UP000294257">
    <property type="component" value="Unassembled WGS sequence"/>
</dbReference>
<dbReference type="InterPro" id="IPR000551">
    <property type="entry name" value="MerR-type_HTH_dom"/>
</dbReference>
<keyword evidence="1 3" id="KW-0238">DNA-binding</keyword>
<dbReference type="PRINTS" id="PR00040">
    <property type="entry name" value="HTHMERR"/>
</dbReference>
<dbReference type="InterPro" id="IPR047057">
    <property type="entry name" value="MerR_fam"/>
</dbReference>
<proteinExistence type="predicted"/>
<reference evidence="3 4" key="1">
    <citation type="submission" date="2019-02" db="EMBL/GenBank/DDBJ databases">
        <title>Genomic Encyclopedia of Type Strains, Phase IV (KMG-IV): sequencing the most valuable type-strain genomes for metagenomic binning, comparative biology and taxonomic classification.</title>
        <authorList>
            <person name="Goeker M."/>
        </authorList>
    </citation>
    <scope>NUCLEOTIDE SEQUENCE [LARGE SCALE GENOMIC DNA]</scope>
    <source>
        <strain evidence="3 4">DSM 101727</strain>
    </source>
</reference>
<dbReference type="GO" id="GO:0003700">
    <property type="term" value="F:DNA-binding transcription factor activity"/>
    <property type="evidence" value="ECO:0007669"/>
    <property type="project" value="InterPro"/>
</dbReference>
<gene>
    <name evidence="3" type="ORF">EV193_110193</name>
</gene>
<evidence type="ECO:0000256" key="1">
    <source>
        <dbReference type="ARBA" id="ARBA00023125"/>
    </source>
</evidence>